<evidence type="ECO:0000256" key="1">
    <source>
        <dbReference type="ARBA" id="ARBA00004123"/>
    </source>
</evidence>
<keyword evidence="13" id="KW-1185">Reference proteome</keyword>
<keyword evidence="6 7" id="KW-0539">Nucleus</keyword>
<dbReference type="Gene3D" id="6.10.140.1450">
    <property type="match status" value="1"/>
</dbReference>
<dbReference type="Pfam" id="PF20912">
    <property type="entry name" value="RPC3_helical"/>
    <property type="match status" value="1"/>
</dbReference>
<evidence type="ECO:0000259" key="10">
    <source>
        <dbReference type="Pfam" id="PF08221"/>
    </source>
</evidence>
<evidence type="ECO:0000256" key="2">
    <source>
        <dbReference type="ARBA" id="ARBA00007206"/>
    </source>
</evidence>
<dbReference type="PANTHER" id="PTHR12949">
    <property type="entry name" value="RNA POLYMERASE III DNA DIRECTED -RELATED"/>
    <property type="match status" value="1"/>
</dbReference>
<accession>A0A8K0EIS4</accession>
<keyword evidence="4 7" id="KW-0240">DNA-directed RNA polymerase</keyword>
<evidence type="ECO:0000259" key="11">
    <source>
        <dbReference type="Pfam" id="PF22536"/>
    </source>
</evidence>
<evidence type="ECO:0000256" key="6">
    <source>
        <dbReference type="ARBA" id="ARBA00023242"/>
    </source>
</evidence>
<dbReference type="GO" id="GO:0005666">
    <property type="term" value="C:RNA polymerase III complex"/>
    <property type="evidence" value="ECO:0007669"/>
    <property type="project" value="UniProtKB-UniRule"/>
</dbReference>
<feature type="domain" description="RNA polymerase III subunit RPC82-related helix-turn-helix" evidence="10">
    <location>
        <begin position="47"/>
        <end position="101"/>
    </location>
</feature>
<comment type="function">
    <text evidence="7">DNA-dependent RNA polymerase catalyzes the transcription of DNA into RNA using the four ribonucleoside triphosphates as substrates. Specific core component of RNA polymerase III which synthesizes small RNAs, such as 5S rRNA and tRNAs.</text>
</comment>
<dbReference type="FunFam" id="1.10.10.10:FF:000262">
    <property type="entry name" value="DNA-directed RNA polymerase III subunit RPC3"/>
    <property type="match status" value="1"/>
</dbReference>
<dbReference type="Pfam" id="PF22536">
    <property type="entry name" value="WHD_POLR3C"/>
    <property type="match status" value="1"/>
</dbReference>
<reference evidence="12" key="1">
    <citation type="submission" date="2022-01" db="EMBL/GenBank/DDBJ databases">
        <authorList>
            <person name="Braso-Vives M."/>
        </authorList>
    </citation>
    <scope>NUCLEOTIDE SEQUENCE</scope>
</reference>
<dbReference type="FunFam" id="1.10.10.10:FF:000256">
    <property type="entry name" value="DNA-directed RNA polymerase III subunit RPC3"/>
    <property type="match status" value="1"/>
</dbReference>
<dbReference type="Pfam" id="PF05645">
    <property type="entry name" value="RNA_pol_Rpc82"/>
    <property type="match status" value="1"/>
</dbReference>
<evidence type="ECO:0000313" key="13">
    <source>
        <dbReference type="Proteomes" id="UP000838412"/>
    </source>
</evidence>
<evidence type="ECO:0000256" key="4">
    <source>
        <dbReference type="ARBA" id="ARBA00022478"/>
    </source>
</evidence>
<comment type="subunit">
    <text evidence="7">Component of the RNA polymerase III (Pol III) complex consisting of 17 subunits.</text>
</comment>
<dbReference type="Proteomes" id="UP000838412">
    <property type="component" value="Chromosome 2"/>
</dbReference>
<protein>
    <recommendedName>
        <fullName evidence="3 7">DNA-directed RNA polymerase III subunit RPC3</fullName>
        <shortName evidence="7">RNA polymerase III subunit C3</shortName>
    </recommendedName>
</protein>
<dbReference type="EMBL" id="OV696687">
    <property type="protein sequence ID" value="CAH1254846.1"/>
    <property type="molecule type" value="Genomic_DNA"/>
</dbReference>
<organism evidence="12 13">
    <name type="scientific">Branchiostoma lanceolatum</name>
    <name type="common">Common lancelet</name>
    <name type="synonym">Amphioxus lanceolatum</name>
    <dbReference type="NCBI Taxonomy" id="7740"/>
    <lineage>
        <taxon>Eukaryota</taxon>
        <taxon>Metazoa</taxon>
        <taxon>Chordata</taxon>
        <taxon>Cephalochordata</taxon>
        <taxon>Leptocardii</taxon>
        <taxon>Amphioxiformes</taxon>
        <taxon>Branchiostomatidae</taxon>
        <taxon>Branchiostoma</taxon>
    </lineage>
</organism>
<evidence type="ECO:0000313" key="12">
    <source>
        <dbReference type="EMBL" id="CAH1254846.1"/>
    </source>
</evidence>
<proteinExistence type="inferred from homology"/>
<feature type="domain" description="DNA-directed RNA polymerase III subunit RPC3 winged-helix" evidence="11">
    <location>
        <begin position="394"/>
        <end position="470"/>
    </location>
</feature>
<comment type="subcellular location">
    <subcellularLocation>
        <location evidence="1 7">Nucleus</location>
    </subcellularLocation>
</comment>
<evidence type="ECO:0000256" key="7">
    <source>
        <dbReference type="RuleBase" id="RU367076"/>
    </source>
</evidence>
<dbReference type="FunFam" id="1.10.10.10:FF:000199">
    <property type="entry name" value="DNA-directed RNA polymerase III subunit RPC3"/>
    <property type="match status" value="1"/>
</dbReference>
<dbReference type="GO" id="GO:0003697">
    <property type="term" value="F:single-stranded DNA binding"/>
    <property type="evidence" value="ECO:0007669"/>
    <property type="project" value="UniProtKB-UniRule"/>
</dbReference>
<dbReference type="Gene3D" id="1.10.10.10">
    <property type="entry name" value="Winged helix-like DNA-binding domain superfamily/Winged helix DNA-binding domain"/>
    <property type="match status" value="4"/>
</dbReference>
<feature type="domain" description="RNA polymerase III Rpc82 C -terminal" evidence="9">
    <location>
        <begin position="181"/>
        <end position="389"/>
    </location>
</feature>
<name>A0A8K0EIS4_BRALA</name>
<feature type="compositionally biased region" description="Basic and acidic residues" evidence="8">
    <location>
        <begin position="244"/>
        <end position="255"/>
    </location>
</feature>
<dbReference type="InterPro" id="IPR036388">
    <property type="entry name" value="WH-like_DNA-bd_sf"/>
</dbReference>
<evidence type="ECO:0000256" key="5">
    <source>
        <dbReference type="ARBA" id="ARBA00023163"/>
    </source>
</evidence>
<sequence>MAKGLQVGTGSSTVAYENLGRRRKQFVYVPVLRLNSMAQSQVRLGGLLLQHQYGEIVENVGAFLAAKGSFTLKDIAEGTKLGMNEVKKALCVLIQHNMMDFERNRRGILEYTIHINKVLFVTRYPRYIYCAKTLYGDVGEFLVEELLSHGQMLMSQVCRRVSERITQALEGQSVDELKVRKTFVELVETHFLQRVAAPPSDSADKEDEETELQIKEKEMFLIPPAMDIDYGKVNPTVSSSGKRKREDGEEGDKVAKRPRSTSPLSDEKNEDAPDKGVYWHINFTRFHQFFRDQAVLSALNSKIDRYACEIVRTMLRVSEKTTVPLAPTTHPMSSHEIFQSLPPELDLNRQTLGEYLTLLAEDKTEIVNKAGESGGGMYILNMQKALETLCKASIESVVQERFGSKCSRIFRLLLMKRHLEQKQVEDMAMIPAKEAKELLYKLFSENFVTMQEIPKTPDHAPSRTFYLFGINMHQVSRMLLDRCYKAMGNLISRREHENTENRRLVEKSQRVDAISASLQSSGADTTQMSEVEEMITPPERQQLNKLKHDINKLEQSELQLDETIFLLESYLPGSEAMVLY</sequence>
<comment type="similarity">
    <text evidence="2 7">Belongs to the eukaryotic RPC3/POLR3C RNA polymerase subunit family.</text>
</comment>
<dbReference type="GO" id="GO:0006351">
    <property type="term" value="P:DNA-templated transcription"/>
    <property type="evidence" value="ECO:0007669"/>
    <property type="project" value="InterPro"/>
</dbReference>
<dbReference type="AlphaFoldDB" id="A0A8K0EIS4"/>
<evidence type="ECO:0000256" key="8">
    <source>
        <dbReference type="SAM" id="MobiDB-lite"/>
    </source>
</evidence>
<dbReference type="FunFam" id="1.10.10.10:FF:000218">
    <property type="entry name" value="DNA-directed RNA polymerase III subunit RPC3"/>
    <property type="match status" value="1"/>
</dbReference>
<dbReference type="Pfam" id="PF08221">
    <property type="entry name" value="HTH_9"/>
    <property type="match status" value="1"/>
</dbReference>
<dbReference type="PANTHER" id="PTHR12949:SF0">
    <property type="entry name" value="DNA-DIRECTED RNA POLYMERASE III SUBUNIT RPC3"/>
    <property type="match status" value="1"/>
</dbReference>
<feature type="region of interest" description="Disordered" evidence="8">
    <location>
        <begin position="230"/>
        <end position="271"/>
    </location>
</feature>
<dbReference type="OrthoDB" id="272392at2759"/>
<evidence type="ECO:0000256" key="3">
    <source>
        <dbReference type="ARBA" id="ARBA00016689"/>
    </source>
</evidence>
<evidence type="ECO:0000259" key="9">
    <source>
        <dbReference type="Pfam" id="PF05645"/>
    </source>
</evidence>
<keyword evidence="5 7" id="KW-0804">Transcription</keyword>
<dbReference type="InterPro" id="IPR039748">
    <property type="entry name" value="RPC3"/>
</dbReference>
<gene>
    <name evidence="12" type="primary">POLR3C</name>
    <name evidence="12" type="ORF">BLAG_LOCUS14098</name>
</gene>
<dbReference type="InterPro" id="IPR013197">
    <property type="entry name" value="RNA_pol_III_RPC82-rel_HTH"/>
</dbReference>
<dbReference type="InterPro" id="IPR055207">
    <property type="entry name" value="POLR3C_WHD"/>
</dbReference>
<dbReference type="InterPro" id="IPR008806">
    <property type="entry name" value="RNA_pol_III_Rpc82_C"/>
</dbReference>